<proteinExistence type="predicted"/>
<evidence type="ECO:0000313" key="2">
    <source>
        <dbReference type="Proteomes" id="UP000016231"/>
    </source>
</evidence>
<organism evidence="1 2">
    <name type="scientific">Fusobacterium vincentii 3_1_36A2</name>
    <dbReference type="NCBI Taxonomy" id="469604"/>
    <lineage>
        <taxon>Bacteria</taxon>
        <taxon>Fusobacteriati</taxon>
        <taxon>Fusobacteriota</taxon>
        <taxon>Fusobacteriia</taxon>
        <taxon>Fusobacteriales</taxon>
        <taxon>Fusobacteriaceae</taxon>
        <taxon>Fusobacterium</taxon>
    </lineage>
</organism>
<accession>C7XQE8</accession>
<gene>
    <name evidence="1" type="ORF">HMPREF0946_01114</name>
</gene>
<dbReference type="KEGG" id="fnc:HMPREF0946_01114"/>
<dbReference type="AlphaFoldDB" id="C7XQE8"/>
<dbReference type="EMBL" id="CP003700">
    <property type="protein sequence ID" value="EEU33041.1"/>
    <property type="molecule type" value="Genomic_DNA"/>
</dbReference>
<evidence type="ECO:0000313" key="1">
    <source>
        <dbReference type="EMBL" id="EEU33041.1"/>
    </source>
</evidence>
<dbReference type="STRING" id="469604.HMPREF0946_01114"/>
<reference evidence="1 2" key="1">
    <citation type="submission" date="2013-08" db="EMBL/GenBank/DDBJ databases">
        <title>The Genome Sequence of Fusobacterium sp. 3_1_36A2.</title>
        <authorList>
            <consortium name="The Broad Institute Genome Sequencing Platform"/>
            <person name="Earl A."/>
            <person name="Ward D."/>
            <person name="Feldgarden M."/>
            <person name="Gevers D."/>
            <person name="Strauss J."/>
            <person name="White A."/>
            <person name="Allen-Vercoe E."/>
            <person name="Walker B."/>
            <person name="Young S.K."/>
            <person name="Zeng Q."/>
            <person name="Gargeya S."/>
            <person name="Fitzgerald M."/>
            <person name="Haas B."/>
            <person name="Abouelleil A."/>
            <person name="Alvarado L."/>
            <person name="Arachchi H.M."/>
            <person name="Berlin A.M."/>
            <person name="Chapman S.B."/>
            <person name="Goldberg J."/>
            <person name="Griggs A."/>
            <person name="Gujja S."/>
            <person name="Hansen M."/>
            <person name="Howarth C."/>
            <person name="Imamovic A."/>
            <person name="Larimer J."/>
            <person name="McCowen C."/>
            <person name="Montmayeur A."/>
            <person name="Murphy C."/>
            <person name="Neiman D."/>
            <person name="Pearson M."/>
            <person name="Priest M."/>
            <person name="Roberts A."/>
            <person name="Saif S."/>
            <person name="Shea T."/>
            <person name="Sisk P."/>
            <person name="Sykes S."/>
            <person name="Wortman J."/>
            <person name="Nusbaum C."/>
            <person name="Birren B."/>
        </authorList>
    </citation>
    <scope>NUCLEOTIDE SEQUENCE [LARGE SCALE GENOMIC DNA]</scope>
    <source>
        <strain evidence="1 2">3_1_36A2</strain>
    </source>
</reference>
<protein>
    <submittedName>
        <fullName evidence="1">Uncharacterized protein</fullName>
    </submittedName>
</protein>
<name>C7XQE8_FUSVC</name>
<dbReference type="RefSeq" id="WP_008799905.1">
    <property type="nucleotide sequence ID" value="NC_022196.1"/>
</dbReference>
<dbReference type="HOGENOM" id="CLU_2409033_0_0_0"/>
<dbReference type="Proteomes" id="UP000016231">
    <property type="component" value="Chromosome"/>
</dbReference>
<sequence>MKIKEYATERIKDIQEFLKGDGIEESIRRNNYSVIEILEYIEDMCMAEVKETLERFEKKFEIYYERNGFDEISDEYMQQIATLKSVINMCQE</sequence>